<organism evidence="7">
    <name type="scientific">Mantoniella antarctica</name>
    <dbReference type="NCBI Taxonomy" id="81844"/>
    <lineage>
        <taxon>Eukaryota</taxon>
        <taxon>Viridiplantae</taxon>
        <taxon>Chlorophyta</taxon>
        <taxon>Mamiellophyceae</taxon>
        <taxon>Mamiellales</taxon>
        <taxon>Mamiellaceae</taxon>
        <taxon>Mantoniella</taxon>
    </lineage>
</organism>
<dbReference type="PANTHER" id="PTHR11010">
    <property type="entry name" value="PROTEASE S28 PRO-X CARBOXYPEPTIDASE-RELATED"/>
    <property type="match status" value="1"/>
</dbReference>
<name>A0A7S0X3P6_9CHLO</name>
<dbReference type="Pfam" id="PF05577">
    <property type="entry name" value="Peptidase_S28"/>
    <property type="match status" value="3"/>
</dbReference>
<feature type="region of interest" description="Disordered" evidence="6">
    <location>
        <begin position="90"/>
        <end position="114"/>
    </location>
</feature>
<keyword evidence="5" id="KW-0325">Glycoprotein</keyword>
<dbReference type="AlphaFoldDB" id="A0A7S0X3P6"/>
<dbReference type="Gene3D" id="3.40.50.1820">
    <property type="entry name" value="alpha/beta hydrolase"/>
    <property type="match status" value="2"/>
</dbReference>
<proteinExistence type="inferred from homology"/>
<dbReference type="GO" id="GO:0070008">
    <property type="term" value="F:serine-type exopeptidase activity"/>
    <property type="evidence" value="ECO:0007669"/>
    <property type="project" value="InterPro"/>
</dbReference>
<evidence type="ECO:0000256" key="4">
    <source>
        <dbReference type="ARBA" id="ARBA00022801"/>
    </source>
</evidence>
<keyword evidence="3" id="KW-0732">Signal</keyword>
<dbReference type="InterPro" id="IPR008758">
    <property type="entry name" value="Peptidase_S28"/>
</dbReference>
<dbReference type="PANTHER" id="PTHR11010:SF38">
    <property type="entry name" value="LYSOSOMAL PRO-X CARBOXYPEPTIDASE"/>
    <property type="match status" value="1"/>
</dbReference>
<keyword evidence="2" id="KW-0645">Protease</keyword>
<feature type="region of interest" description="Disordered" evidence="6">
    <location>
        <begin position="250"/>
        <end position="272"/>
    </location>
</feature>
<evidence type="ECO:0000256" key="3">
    <source>
        <dbReference type="ARBA" id="ARBA00022729"/>
    </source>
</evidence>
<dbReference type="EMBL" id="HBFC01006529">
    <property type="protein sequence ID" value="CAD8700994.1"/>
    <property type="molecule type" value="Transcribed_RNA"/>
</dbReference>
<keyword evidence="4" id="KW-0378">Hydrolase</keyword>
<dbReference type="GO" id="GO:0006508">
    <property type="term" value="P:proteolysis"/>
    <property type="evidence" value="ECO:0007669"/>
    <property type="project" value="UniProtKB-KW"/>
</dbReference>
<feature type="compositionally biased region" description="Polar residues" evidence="6">
    <location>
        <begin position="252"/>
        <end position="265"/>
    </location>
</feature>
<dbReference type="InterPro" id="IPR029058">
    <property type="entry name" value="AB_hydrolase_fold"/>
</dbReference>
<dbReference type="GO" id="GO:0008239">
    <property type="term" value="F:dipeptidyl-peptidase activity"/>
    <property type="evidence" value="ECO:0007669"/>
    <property type="project" value="TreeGrafter"/>
</dbReference>
<evidence type="ECO:0000256" key="2">
    <source>
        <dbReference type="ARBA" id="ARBA00022670"/>
    </source>
</evidence>
<accession>A0A7S0X3P6</accession>
<evidence type="ECO:0000313" key="7">
    <source>
        <dbReference type="EMBL" id="CAD8700994.1"/>
    </source>
</evidence>
<evidence type="ECO:0000256" key="5">
    <source>
        <dbReference type="ARBA" id="ARBA00023180"/>
    </source>
</evidence>
<evidence type="ECO:0000256" key="1">
    <source>
        <dbReference type="ARBA" id="ARBA00011079"/>
    </source>
</evidence>
<sequence>MLDAPIFFYTGNEANVELYLNATGIMWESAERFGAILVFAEHRYYGQSTVGRPKATNDVASSHTMMAASSAPSDLSVAAGVRSKAPGIGADDTGIGIDSDDTGGDGTGIGSDASAARGTSQRLAYLTSEQAMADYATLIREIKDEINSPEAPVIVFGGSYGGMLATWMRLKYPGSVDGAVAGSAPIWSFVGEQPAVDPGAFAKGVTRDATAAGGASPSCAANVRHAWHEILGRMDGTAVRRVRSSDIDIEGTGQTSGVLRTSTPGTKRKPPRRMQFEKPETAALSKSIGSVGAPLRLCPSQPLSTFDDLMAVMYWLQDAFDYLAMGNYPYPSSYILNGDGTLPAYPFRVACSGAIANPQLAAVGGDALLSALADAVSVFYNYTGDKPCFNYTQGVNPATQDDGDLWGYQYCTEMFMPMGRDGVTDMFWPQPWNQTLAVEQCQSQWGVKPKVTWADTVFGGRSLTAASNIVWSNGDLDPWARLGVTTSPSPSLHAVLVQGGAHHLDFMWSHPDDPAAVKKARKEERKLIAGWIAEKRGRRSLKGDQLFSWEEDLTQGAQVE</sequence>
<protein>
    <submittedName>
        <fullName evidence="7">Uncharacterized protein</fullName>
    </submittedName>
</protein>
<reference evidence="7" key="1">
    <citation type="submission" date="2021-01" db="EMBL/GenBank/DDBJ databases">
        <authorList>
            <person name="Corre E."/>
            <person name="Pelletier E."/>
            <person name="Niang G."/>
            <person name="Scheremetjew M."/>
            <person name="Finn R."/>
            <person name="Kale V."/>
            <person name="Holt S."/>
            <person name="Cochrane G."/>
            <person name="Meng A."/>
            <person name="Brown T."/>
            <person name="Cohen L."/>
        </authorList>
    </citation>
    <scope>NUCLEOTIDE SEQUENCE</scope>
    <source>
        <strain evidence="7">SL-175</strain>
    </source>
</reference>
<gene>
    <name evidence="7" type="ORF">MANT1106_LOCUS3676</name>
</gene>
<dbReference type="SUPFAM" id="SSF53474">
    <property type="entry name" value="alpha/beta-Hydrolases"/>
    <property type="match status" value="1"/>
</dbReference>
<evidence type="ECO:0000256" key="6">
    <source>
        <dbReference type="SAM" id="MobiDB-lite"/>
    </source>
</evidence>
<comment type="similarity">
    <text evidence="1">Belongs to the peptidase S28 family.</text>
</comment>